<feature type="binding site" evidence="9">
    <location>
        <position position="284"/>
    </location>
    <ligand>
        <name>glycerol</name>
        <dbReference type="ChEBI" id="CHEBI:17754"/>
    </ligand>
</feature>
<comment type="pathway">
    <text evidence="1 9">Polyol metabolism; glycerol degradation via glycerol kinase pathway; sn-glycerol 3-phosphate from glycerol: step 1/1.</text>
</comment>
<dbReference type="PROSITE" id="PS00445">
    <property type="entry name" value="FGGY_KINASES_2"/>
    <property type="match status" value="1"/>
</dbReference>
<dbReference type="InterPro" id="IPR043129">
    <property type="entry name" value="ATPase_NBD"/>
</dbReference>
<evidence type="ECO:0000256" key="5">
    <source>
        <dbReference type="ARBA" id="ARBA00022777"/>
    </source>
</evidence>
<dbReference type="InterPro" id="IPR000577">
    <property type="entry name" value="Carb_kinase_FGGY"/>
</dbReference>
<comment type="caution">
    <text evidence="14">The sequence shown here is derived from an EMBL/GenBank/DDBJ whole genome shotgun (WGS) entry which is preliminary data.</text>
</comment>
<sequence>MPRAAPWTGSARAEAPLPSPARLRQPARPFRMELLLPMASAGAILALDQGTTSTRSMLFRPPALQPIGLAQQEITQHYPAPGWVEHDPEEIWQTALATMRQAIAGAGLEAGDIAAIGIANQRETVLLWERATGRPLHRAIVWQDRRTAPLCARLRQEGHGAAVEARTGLLIDPYFSATKLAWLLTEIPGARAAAERGALAFGTVDTWLLWRLTAGRVHATDATNAARTLLFDIHRGEWDAEMLALFGIPAALLPEVRDCAAEFGTTDPALLGAAIPVRGIAGDQQAATLGQACFAPGMAKVTYGTGAFALLHTGDRPVRSRNRLLTTIACQLGGRRTYALEGAIFIAGAAVQWLRDGLGLIRQARESGALAAGSDPARRLYLVPAFVGLGVPHWDAEARGAIFGLTRESGPADFARAALESVAFQTRDLMQAMRRDLAAEQHGAQDEAAVLRVDGGMAASDWTMQALADLLDRPVDRPEVAETTALGAAYLAGLQSGLCPAPAEFARSWQLQRRFTPALPAAEREAAYAGWCEAVRRTLSRPAG</sequence>
<comment type="function">
    <text evidence="9">Key enzyme in the regulation of glycerol uptake and metabolism. Catalyzes the phosphorylation of glycerol to yield sn-glycerol 3-phosphate.</text>
</comment>
<feature type="binding site" evidence="9">
    <location>
        <position position="55"/>
    </location>
    <ligand>
        <name>ADP</name>
        <dbReference type="ChEBI" id="CHEBI:456216"/>
    </ligand>
</feature>
<feature type="binding site" evidence="9">
    <location>
        <position position="352"/>
    </location>
    <ligand>
        <name>ATP</name>
        <dbReference type="ChEBI" id="CHEBI:30616"/>
    </ligand>
</feature>
<feature type="domain" description="Carbohydrate kinase FGGY C-terminal" evidence="13">
    <location>
        <begin position="300"/>
        <end position="494"/>
    </location>
</feature>
<feature type="binding site" evidence="9">
    <location>
        <position position="456"/>
    </location>
    <ligand>
        <name>ADP</name>
        <dbReference type="ChEBI" id="CHEBI:456216"/>
    </ligand>
</feature>
<dbReference type="EC" id="2.7.1.30" evidence="9"/>
<comment type="caution">
    <text evidence="9">Lacks conserved residue(s) required for the propagation of feature annotation.</text>
</comment>
<evidence type="ECO:0000256" key="1">
    <source>
        <dbReference type="ARBA" id="ARBA00005190"/>
    </source>
</evidence>
<feature type="binding site" evidence="9">
    <location>
        <position position="123"/>
    </location>
    <ligand>
        <name>sn-glycerol 3-phosphate</name>
        <dbReference type="ChEBI" id="CHEBI:57597"/>
    </ligand>
</feature>
<dbReference type="GO" id="GO:0005524">
    <property type="term" value="F:ATP binding"/>
    <property type="evidence" value="ECO:0007669"/>
    <property type="project" value="UniProtKB-UniRule"/>
</dbReference>
<keyword evidence="7 9" id="KW-0067">ATP-binding</keyword>
<dbReference type="InterPro" id="IPR018485">
    <property type="entry name" value="FGGY_C"/>
</dbReference>
<keyword evidence="4 9" id="KW-0547">Nucleotide-binding</keyword>
<feature type="binding site" evidence="9">
    <location>
        <position position="283"/>
    </location>
    <ligand>
        <name>sn-glycerol 3-phosphate</name>
        <dbReference type="ChEBI" id="CHEBI:57597"/>
    </ligand>
</feature>
<feature type="binding site" evidence="9">
    <location>
        <position position="305"/>
    </location>
    <ligand>
        <name>ATP</name>
        <dbReference type="ChEBI" id="CHEBI:30616"/>
    </ligand>
</feature>
<dbReference type="PIRSF" id="PIRSF000538">
    <property type="entry name" value="GlpK"/>
    <property type="match status" value="1"/>
</dbReference>
<comment type="similarity">
    <text evidence="2 9 10">Belongs to the FGGY kinase family.</text>
</comment>
<dbReference type="Gene3D" id="3.30.420.40">
    <property type="match status" value="2"/>
</dbReference>
<evidence type="ECO:0000256" key="7">
    <source>
        <dbReference type="ARBA" id="ARBA00022840"/>
    </source>
</evidence>
<feature type="binding site" evidence="9">
    <location>
        <position position="348"/>
    </location>
    <ligand>
        <name>ADP</name>
        <dbReference type="ChEBI" id="CHEBI:456216"/>
    </ligand>
</feature>
<dbReference type="InterPro" id="IPR018483">
    <property type="entry name" value="Carb_kinase_FGGY_CS"/>
</dbReference>
<feature type="binding site" evidence="9">
    <location>
        <position position="174"/>
    </location>
    <ligand>
        <name>glycerol</name>
        <dbReference type="ChEBI" id="CHEBI:17754"/>
    </ligand>
</feature>
<evidence type="ECO:0000256" key="3">
    <source>
        <dbReference type="ARBA" id="ARBA00022679"/>
    </source>
</evidence>
<dbReference type="AlphaFoldDB" id="D5RH01"/>
<dbReference type="GO" id="GO:0006072">
    <property type="term" value="P:glycerol-3-phosphate metabolic process"/>
    <property type="evidence" value="ECO:0007669"/>
    <property type="project" value="InterPro"/>
</dbReference>
<evidence type="ECO:0000313" key="15">
    <source>
        <dbReference type="Proteomes" id="UP000005324"/>
    </source>
</evidence>
<evidence type="ECO:0000256" key="8">
    <source>
        <dbReference type="ARBA" id="ARBA00052101"/>
    </source>
</evidence>
<keyword evidence="6 9" id="KW-0319">Glycerol metabolism</keyword>
<name>D5RH01_9PROT</name>
<dbReference type="Pfam" id="PF02782">
    <property type="entry name" value="FGGY_C"/>
    <property type="match status" value="1"/>
</dbReference>
<dbReference type="PANTHER" id="PTHR10196">
    <property type="entry name" value="SUGAR KINASE"/>
    <property type="match status" value="1"/>
</dbReference>
<evidence type="ECO:0000259" key="12">
    <source>
        <dbReference type="Pfam" id="PF00370"/>
    </source>
</evidence>
<proteinExistence type="inferred from homology"/>
<evidence type="ECO:0000259" key="13">
    <source>
        <dbReference type="Pfam" id="PF02782"/>
    </source>
</evidence>
<feature type="binding site" evidence="9">
    <location>
        <position position="348"/>
    </location>
    <ligand>
        <name>ATP</name>
        <dbReference type="ChEBI" id="CHEBI:30616"/>
    </ligand>
</feature>
<organism evidence="14 15">
    <name type="scientific">Pseudoroseomonas cervicalis ATCC 49957</name>
    <dbReference type="NCBI Taxonomy" id="525371"/>
    <lineage>
        <taxon>Bacteria</taxon>
        <taxon>Pseudomonadati</taxon>
        <taxon>Pseudomonadota</taxon>
        <taxon>Alphaproteobacteria</taxon>
        <taxon>Acetobacterales</taxon>
        <taxon>Roseomonadaceae</taxon>
        <taxon>Roseomonas</taxon>
    </lineage>
</organism>
<evidence type="ECO:0000256" key="10">
    <source>
        <dbReference type="RuleBase" id="RU003733"/>
    </source>
</evidence>
<dbReference type="HOGENOM" id="CLU_009281_2_3_5"/>
<dbReference type="GO" id="GO:0005829">
    <property type="term" value="C:cytosol"/>
    <property type="evidence" value="ECO:0007669"/>
    <property type="project" value="UniProtKB-ARBA"/>
</dbReference>
<evidence type="ECO:0000256" key="4">
    <source>
        <dbReference type="ARBA" id="ARBA00022741"/>
    </source>
</evidence>
<dbReference type="Pfam" id="PF00370">
    <property type="entry name" value="FGGY_N"/>
    <property type="match status" value="1"/>
</dbReference>
<dbReference type="NCBIfam" id="NF000756">
    <property type="entry name" value="PRK00047.1"/>
    <property type="match status" value="1"/>
</dbReference>
<dbReference type="FunFam" id="3.30.420.40:FF:000007">
    <property type="entry name" value="Glycerol kinase"/>
    <property type="match status" value="1"/>
</dbReference>
<reference evidence="14 15" key="1">
    <citation type="submission" date="2010-04" db="EMBL/GenBank/DDBJ databases">
        <authorList>
            <person name="Qin X."/>
            <person name="Bachman B."/>
            <person name="Battles P."/>
            <person name="Bell A."/>
            <person name="Bess C."/>
            <person name="Bickham C."/>
            <person name="Chaboub L."/>
            <person name="Chen D."/>
            <person name="Coyle M."/>
            <person name="Deiros D.R."/>
            <person name="Dinh H."/>
            <person name="Forbes L."/>
            <person name="Fowler G."/>
            <person name="Francisco L."/>
            <person name="Fu Q."/>
            <person name="Gubbala S."/>
            <person name="Hale W."/>
            <person name="Han Y."/>
            <person name="Hemphill L."/>
            <person name="Highlander S.K."/>
            <person name="Hirani K."/>
            <person name="Hogues M."/>
            <person name="Jackson L."/>
            <person name="Jakkamsetti A."/>
            <person name="Javaid M."/>
            <person name="Jiang H."/>
            <person name="Korchina V."/>
            <person name="Kovar C."/>
            <person name="Lara F."/>
            <person name="Lee S."/>
            <person name="Mata R."/>
            <person name="Mathew T."/>
            <person name="Moen C."/>
            <person name="Morales K."/>
            <person name="Munidasa M."/>
            <person name="Nazareth L."/>
            <person name="Ngo R."/>
            <person name="Nguyen L."/>
            <person name="Okwuonu G."/>
            <person name="Ongeri F."/>
            <person name="Patil S."/>
            <person name="Petrosino J."/>
            <person name="Pham C."/>
            <person name="Pham P."/>
            <person name="Pu L.-L."/>
            <person name="Puazo M."/>
            <person name="Raj R."/>
            <person name="Reid J."/>
            <person name="Rouhana J."/>
            <person name="Saada N."/>
            <person name="Shang Y."/>
            <person name="Simmons D."/>
            <person name="Thornton R."/>
            <person name="Warren J."/>
            <person name="Weissenberger G."/>
            <person name="Zhang J."/>
            <person name="Zhang L."/>
            <person name="Zhou C."/>
            <person name="Zhu D."/>
            <person name="Muzny D."/>
            <person name="Worley K."/>
            <person name="Gibbs R."/>
        </authorList>
    </citation>
    <scope>NUCLEOTIDE SEQUENCE [LARGE SCALE GENOMIC DNA]</scope>
    <source>
        <strain evidence="14 15">ATCC 49957</strain>
    </source>
</reference>
<dbReference type="Proteomes" id="UP000005324">
    <property type="component" value="Unassembled WGS sequence"/>
</dbReference>
<protein>
    <recommendedName>
        <fullName evidence="9">Glycerol kinase</fullName>
        <ecNumber evidence="9">2.7.1.30</ecNumber>
    </recommendedName>
    <alternativeName>
        <fullName evidence="9">ATP:glycerol 3-phosphotransferase</fullName>
    </alternativeName>
    <alternativeName>
        <fullName evidence="9">Glycerokinase</fullName>
        <shortName evidence="9">GK</shortName>
    </alternativeName>
</protein>
<feature type="region of interest" description="Disordered" evidence="11">
    <location>
        <begin position="1"/>
        <end position="23"/>
    </location>
</feature>
<dbReference type="UniPathway" id="UPA00618">
    <property type="reaction ID" value="UER00672"/>
</dbReference>
<evidence type="ECO:0000256" key="11">
    <source>
        <dbReference type="SAM" id="MobiDB-lite"/>
    </source>
</evidence>
<feature type="binding site" evidence="9">
    <location>
        <position position="174"/>
    </location>
    <ligand>
        <name>sn-glycerol 3-phosphate</name>
        <dbReference type="ChEBI" id="CHEBI:57597"/>
    </ligand>
</feature>
<feature type="binding site" evidence="9">
    <location>
        <position position="52"/>
    </location>
    <ligand>
        <name>ATP</name>
        <dbReference type="ChEBI" id="CHEBI:30616"/>
    </ligand>
</feature>
<gene>
    <name evidence="9 14" type="primary">glpK</name>
    <name evidence="14" type="ORF">HMPREF0731_0360</name>
</gene>
<feature type="binding site" evidence="9">
    <location>
        <position position="122"/>
    </location>
    <ligand>
        <name>glycerol</name>
        <dbReference type="ChEBI" id="CHEBI:17754"/>
    </ligand>
</feature>
<feature type="binding site" evidence="9">
    <location>
        <position position="123"/>
    </location>
    <ligand>
        <name>glycerol</name>
        <dbReference type="ChEBI" id="CHEBI:17754"/>
    </ligand>
</feature>
<dbReference type="FunFam" id="3.30.420.40:FF:000008">
    <property type="entry name" value="Glycerol kinase"/>
    <property type="match status" value="1"/>
</dbReference>
<dbReference type="PROSITE" id="PS00933">
    <property type="entry name" value="FGGY_KINASES_1"/>
    <property type="match status" value="1"/>
</dbReference>
<comment type="catalytic activity">
    <reaction evidence="8 9">
        <text>glycerol + ATP = sn-glycerol 3-phosphate + ADP + H(+)</text>
        <dbReference type="Rhea" id="RHEA:21644"/>
        <dbReference type="ChEBI" id="CHEBI:15378"/>
        <dbReference type="ChEBI" id="CHEBI:17754"/>
        <dbReference type="ChEBI" id="CHEBI:30616"/>
        <dbReference type="ChEBI" id="CHEBI:57597"/>
        <dbReference type="ChEBI" id="CHEBI:456216"/>
        <dbReference type="EC" id="2.7.1.30"/>
    </reaction>
</comment>
<dbReference type="HAMAP" id="MF_00186">
    <property type="entry name" value="Glycerol_kin"/>
    <property type="match status" value="1"/>
</dbReference>
<feature type="binding site" evidence="9">
    <location>
        <position position="51"/>
    </location>
    <ligand>
        <name>ATP</name>
        <dbReference type="ChEBI" id="CHEBI:30616"/>
    </ligand>
</feature>
<feature type="binding site" evidence="9">
    <location>
        <position position="122"/>
    </location>
    <ligand>
        <name>sn-glycerol 3-phosphate</name>
        <dbReference type="ChEBI" id="CHEBI:57597"/>
    </ligand>
</feature>
<feature type="binding site" evidence="9">
    <location>
        <position position="283"/>
    </location>
    <ligand>
        <name>glycerol</name>
        <dbReference type="ChEBI" id="CHEBI:17754"/>
    </ligand>
</feature>
<feature type="binding site" evidence="9">
    <location>
        <position position="51"/>
    </location>
    <ligand>
        <name>sn-glycerol 3-phosphate</name>
        <dbReference type="ChEBI" id="CHEBI:57597"/>
    </ligand>
</feature>
<comment type="activity regulation">
    <text evidence="9">Inhibited by fructose 1,6-bisphosphate (FBP).</text>
</comment>
<dbReference type="GO" id="GO:0004370">
    <property type="term" value="F:glycerol kinase activity"/>
    <property type="evidence" value="ECO:0007669"/>
    <property type="project" value="UniProtKB-UniRule"/>
</dbReference>
<feature type="binding site" evidence="9">
    <location>
        <position position="51"/>
    </location>
    <ligand>
        <name>ADP</name>
        <dbReference type="ChEBI" id="CHEBI:456216"/>
    </ligand>
</feature>
<feature type="binding site" evidence="9">
    <location>
        <position position="53"/>
    </location>
    <ligand>
        <name>ATP</name>
        <dbReference type="ChEBI" id="CHEBI:30616"/>
    </ligand>
</feature>
<dbReference type="GO" id="GO:0019563">
    <property type="term" value="P:glycerol catabolic process"/>
    <property type="evidence" value="ECO:0007669"/>
    <property type="project" value="UniProtKB-UniRule"/>
</dbReference>
<evidence type="ECO:0000256" key="9">
    <source>
        <dbReference type="HAMAP-Rule" id="MF_00186"/>
    </source>
</evidence>
<dbReference type="EMBL" id="ADVL01000068">
    <property type="protein sequence ID" value="EFH13420.1"/>
    <property type="molecule type" value="Genomic_DNA"/>
</dbReference>
<feature type="domain" description="Carbohydrate kinase FGGY N-terminal" evidence="12">
    <location>
        <begin position="44"/>
        <end position="290"/>
    </location>
</feature>
<keyword evidence="5 9" id="KW-0418">Kinase</keyword>
<dbReference type="NCBIfam" id="TIGR01311">
    <property type="entry name" value="glycerol_kin"/>
    <property type="match status" value="1"/>
</dbReference>
<keyword evidence="3 9" id="KW-0808">Transferase</keyword>
<dbReference type="SUPFAM" id="SSF53067">
    <property type="entry name" value="Actin-like ATPase domain"/>
    <property type="match status" value="2"/>
</dbReference>
<evidence type="ECO:0000256" key="2">
    <source>
        <dbReference type="ARBA" id="ARBA00009156"/>
    </source>
</evidence>
<evidence type="ECO:0000256" key="6">
    <source>
        <dbReference type="ARBA" id="ARBA00022798"/>
    </source>
</evidence>
<accession>D5RH01</accession>
<dbReference type="CDD" id="cd07786">
    <property type="entry name" value="FGGY_EcGK_like"/>
    <property type="match status" value="1"/>
</dbReference>
<evidence type="ECO:0000313" key="14">
    <source>
        <dbReference type="EMBL" id="EFH13420.1"/>
    </source>
</evidence>
<dbReference type="InterPro" id="IPR005999">
    <property type="entry name" value="Glycerol_kin"/>
</dbReference>
<keyword evidence="15" id="KW-1185">Reference proteome</keyword>
<dbReference type="InterPro" id="IPR018484">
    <property type="entry name" value="FGGY_N"/>
</dbReference>
<dbReference type="PANTHER" id="PTHR10196:SF78">
    <property type="entry name" value="GLYCEROL KINASE"/>
    <property type="match status" value="1"/>
</dbReference>
<feature type="binding site" evidence="9">
    <location>
        <position position="456"/>
    </location>
    <ligand>
        <name>ATP</name>
        <dbReference type="ChEBI" id="CHEBI:30616"/>
    </ligand>
</feature>
<feature type="binding site" evidence="9">
    <location>
        <position position="305"/>
    </location>
    <ligand>
        <name>ADP</name>
        <dbReference type="ChEBI" id="CHEBI:456216"/>
    </ligand>
</feature>